<feature type="transmembrane region" description="Helical" evidence="1">
    <location>
        <begin position="271"/>
        <end position="295"/>
    </location>
</feature>
<gene>
    <name evidence="3" type="ORF">IRI77_34530</name>
</gene>
<protein>
    <submittedName>
        <fullName evidence="3">DUF5009 domain-containing protein</fullName>
    </submittedName>
</protein>
<dbReference type="InterPro" id="IPR032176">
    <property type="entry name" value="DUF5009"/>
</dbReference>
<dbReference type="EMBL" id="CP063849">
    <property type="protein sequence ID" value="QOY87801.1"/>
    <property type="molecule type" value="Genomic_DNA"/>
</dbReference>
<keyword evidence="1" id="KW-0812">Transmembrane</keyword>
<feature type="transmembrane region" description="Helical" evidence="1">
    <location>
        <begin position="307"/>
        <end position="329"/>
    </location>
</feature>
<feature type="transmembrane region" description="Helical" evidence="1">
    <location>
        <begin position="137"/>
        <end position="157"/>
    </location>
</feature>
<evidence type="ECO:0000313" key="3">
    <source>
        <dbReference type="EMBL" id="QOY87801.1"/>
    </source>
</evidence>
<name>A0A7S7SKV2_PALFE</name>
<evidence type="ECO:0000313" key="4">
    <source>
        <dbReference type="Proteomes" id="UP000593892"/>
    </source>
</evidence>
<proteinExistence type="predicted"/>
<evidence type="ECO:0000259" key="2">
    <source>
        <dbReference type="Pfam" id="PF16401"/>
    </source>
</evidence>
<feature type="transmembrane region" description="Helical" evidence="1">
    <location>
        <begin position="107"/>
        <end position="125"/>
    </location>
</feature>
<dbReference type="Pfam" id="PF16401">
    <property type="entry name" value="DUF5009"/>
    <property type="match status" value="1"/>
</dbReference>
<dbReference type="PANTHER" id="PTHR31061">
    <property type="entry name" value="LD22376P"/>
    <property type="match status" value="1"/>
</dbReference>
<feature type="transmembrane region" description="Helical" evidence="1">
    <location>
        <begin position="36"/>
        <end position="57"/>
    </location>
</feature>
<dbReference type="Proteomes" id="UP000593892">
    <property type="component" value="Chromosome"/>
</dbReference>
<dbReference type="RefSeq" id="WP_194449468.1">
    <property type="nucleotide sequence ID" value="NZ_CP063849.1"/>
</dbReference>
<keyword evidence="1" id="KW-1133">Transmembrane helix</keyword>
<organism evidence="3 4">
    <name type="scientific">Paludibaculum fermentans</name>
    <dbReference type="NCBI Taxonomy" id="1473598"/>
    <lineage>
        <taxon>Bacteria</taxon>
        <taxon>Pseudomonadati</taxon>
        <taxon>Acidobacteriota</taxon>
        <taxon>Terriglobia</taxon>
        <taxon>Bryobacterales</taxon>
        <taxon>Bryobacteraceae</taxon>
        <taxon>Paludibaculum</taxon>
    </lineage>
</organism>
<keyword evidence="4" id="KW-1185">Reference proteome</keyword>
<feature type="transmembrane region" description="Helical" evidence="1">
    <location>
        <begin position="77"/>
        <end position="95"/>
    </location>
</feature>
<feature type="domain" description="DUF5009" evidence="2">
    <location>
        <begin position="28"/>
        <end position="123"/>
    </location>
</feature>
<feature type="transmembrane region" description="Helical" evidence="1">
    <location>
        <begin position="246"/>
        <end position="265"/>
    </location>
</feature>
<reference evidence="3 4" key="1">
    <citation type="submission" date="2020-10" db="EMBL/GenBank/DDBJ databases">
        <title>Complete genome sequence of Paludibaculum fermentans P105T, a facultatively anaerobic acidobacterium capable of dissimilatory Fe(III) reduction.</title>
        <authorList>
            <person name="Dedysh S.N."/>
            <person name="Beletsky A.V."/>
            <person name="Kulichevskaya I.S."/>
            <person name="Mardanov A.V."/>
            <person name="Ravin N.V."/>
        </authorList>
    </citation>
    <scope>NUCLEOTIDE SEQUENCE [LARGE SCALE GENOMIC DNA]</scope>
    <source>
        <strain evidence="3 4">P105</strain>
    </source>
</reference>
<dbReference type="KEGG" id="pfer:IRI77_34530"/>
<dbReference type="PANTHER" id="PTHR31061:SF24">
    <property type="entry name" value="LD22376P"/>
    <property type="match status" value="1"/>
</dbReference>
<sequence>MAAGTIQQATAAVQAPSAAEPGQGARLVSLDAYRGFIMLMLVSGGFGLGSLQAYPGWSWLAEQVEHAAWEGCTFWDLIQPAFTFMVGMAMPFSLGRRIAAGASSFQVMRHVAWRALILILLSNIYSNWGAKPGQLRLQFINVLCQIAFGYVLCALLLRLPWRGQVAAAVAILAGYWGLFVVFPGPQGPWSQTGNIGAVLDLWALGYNYSGYYTTINFIGNALTILFGCWAGLLLQSGRSHASRLKVLGGCAAACLALGLALQPLIPMVKRLWTGSFLLFSTGWVLLMLMAFYWVIEVKQVKRWTMPFLVLGMNSIFVYSLGQIGISGWLNRGLASFTGNFGFLGEPGAIPQRVCVLAGLWYLCYWLYQRRIFLKI</sequence>
<accession>A0A7S7SKV2</accession>
<dbReference type="AlphaFoldDB" id="A0A7S7SKV2"/>
<feature type="transmembrane region" description="Helical" evidence="1">
    <location>
        <begin position="349"/>
        <end position="367"/>
    </location>
</feature>
<feature type="transmembrane region" description="Helical" evidence="1">
    <location>
        <begin position="164"/>
        <end position="182"/>
    </location>
</feature>
<feature type="transmembrane region" description="Helical" evidence="1">
    <location>
        <begin position="211"/>
        <end position="234"/>
    </location>
</feature>
<keyword evidence="1" id="KW-0472">Membrane</keyword>
<evidence type="ECO:0000256" key="1">
    <source>
        <dbReference type="SAM" id="Phobius"/>
    </source>
</evidence>